<proteinExistence type="predicted"/>
<keyword evidence="1" id="KW-1133">Transmembrane helix</keyword>
<dbReference type="RefSeq" id="WP_126445093.1">
    <property type="nucleotide sequence ID" value="NZ_CP034549.1"/>
</dbReference>
<evidence type="ECO:0000313" key="2">
    <source>
        <dbReference type="EMBL" id="AZQ43057.1"/>
    </source>
</evidence>
<sequence>MTTRIKPAVWFWILSVILLLWNLIGLTAFLTEAFAPELVTQAYDEKQMELYNARPGWYLFNFGLAVFTGTLSCVLLLARRKFAVTLAVVSLVSIMISSVYTYSSGELDAVGMSEQTLFYMVLLMDVVLVLFAVHASRKRWIV</sequence>
<dbReference type="EMBL" id="CP034549">
    <property type="protein sequence ID" value="AZQ43057.1"/>
    <property type="molecule type" value="Genomic_DNA"/>
</dbReference>
<accession>A0A3S9MV56</accession>
<gene>
    <name evidence="2" type="ORF">EJ995_01970</name>
</gene>
<reference evidence="2 3" key="1">
    <citation type="submission" date="2018-12" db="EMBL/GenBank/DDBJ databases">
        <title>Complete genome of Nonlabens sp. MJ115.</title>
        <authorList>
            <person name="Choi H.S."/>
            <person name="Jung J."/>
        </authorList>
    </citation>
    <scope>NUCLEOTIDE SEQUENCE [LARGE SCALE GENOMIC DNA]</scope>
    <source>
        <strain evidence="2 3">MJ115</strain>
    </source>
</reference>
<dbReference type="AlphaFoldDB" id="A0A3S9MV56"/>
<keyword evidence="1" id="KW-0472">Membrane</keyword>
<keyword evidence="3" id="KW-1185">Reference proteome</keyword>
<name>A0A3S9MV56_9FLAO</name>
<organism evidence="2 3">
    <name type="scientific">Nonlabens ponticola</name>
    <dbReference type="NCBI Taxonomy" id="2496866"/>
    <lineage>
        <taxon>Bacteria</taxon>
        <taxon>Pseudomonadati</taxon>
        <taxon>Bacteroidota</taxon>
        <taxon>Flavobacteriia</taxon>
        <taxon>Flavobacteriales</taxon>
        <taxon>Flavobacteriaceae</taxon>
        <taxon>Nonlabens</taxon>
    </lineage>
</organism>
<evidence type="ECO:0008006" key="4">
    <source>
        <dbReference type="Google" id="ProtNLM"/>
    </source>
</evidence>
<dbReference type="KEGG" id="noj:EJ995_01970"/>
<dbReference type="OrthoDB" id="1143964at2"/>
<feature type="transmembrane region" description="Helical" evidence="1">
    <location>
        <begin position="84"/>
        <end position="102"/>
    </location>
</feature>
<feature type="transmembrane region" description="Helical" evidence="1">
    <location>
        <begin position="117"/>
        <end position="136"/>
    </location>
</feature>
<feature type="transmembrane region" description="Helical" evidence="1">
    <location>
        <begin position="9"/>
        <end position="30"/>
    </location>
</feature>
<keyword evidence="1" id="KW-0812">Transmembrane</keyword>
<feature type="transmembrane region" description="Helical" evidence="1">
    <location>
        <begin position="57"/>
        <end position="77"/>
    </location>
</feature>
<dbReference type="Proteomes" id="UP000279600">
    <property type="component" value="Chromosome"/>
</dbReference>
<evidence type="ECO:0000256" key="1">
    <source>
        <dbReference type="SAM" id="Phobius"/>
    </source>
</evidence>
<protein>
    <recommendedName>
        <fullName evidence="4">Sugar transporter</fullName>
    </recommendedName>
</protein>
<evidence type="ECO:0000313" key="3">
    <source>
        <dbReference type="Proteomes" id="UP000279600"/>
    </source>
</evidence>